<protein>
    <submittedName>
        <fullName evidence="2">DUF456 domain-containing protein</fullName>
    </submittedName>
</protein>
<dbReference type="Proteomes" id="UP000266426">
    <property type="component" value="Unassembled WGS sequence"/>
</dbReference>
<evidence type="ECO:0000313" key="3">
    <source>
        <dbReference type="Proteomes" id="UP000266426"/>
    </source>
</evidence>
<feature type="transmembrane region" description="Helical" evidence="1">
    <location>
        <begin position="6"/>
        <end position="39"/>
    </location>
</feature>
<dbReference type="InterPro" id="IPR007403">
    <property type="entry name" value="DUF456"/>
</dbReference>
<sequence>MNMSIVLWSIVVICIVIGILGVVLPALPGIPLAFAGFLIAAWMDSFQKVGALTVIVLAVLTVISVVLDFLVTALGAKRMGASWLAMAGAGVGTVVGLFFGIMGLVFGPFIGAVAGELLAKKKLMQAGRVGVGTWIGIIVGTAVKLAIMFAMTALFVAAYFY</sequence>
<dbReference type="PANTHER" id="PTHR39165:SF1">
    <property type="entry name" value="DUF456 DOMAIN-CONTAINING PROTEIN"/>
    <property type="match status" value="1"/>
</dbReference>
<dbReference type="Pfam" id="PF04306">
    <property type="entry name" value="DUF456"/>
    <property type="match status" value="1"/>
</dbReference>
<feature type="transmembrane region" description="Helical" evidence="1">
    <location>
        <begin position="94"/>
        <end position="119"/>
    </location>
</feature>
<reference evidence="2 3" key="1">
    <citation type="journal article" date="2017" name="ISME J.">
        <title>Energy and carbon metabolisms in a deep terrestrial subsurface fluid microbial community.</title>
        <authorList>
            <person name="Momper L."/>
            <person name="Jungbluth S.P."/>
            <person name="Lee M.D."/>
            <person name="Amend J.P."/>
        </authorList>
    </citation>
    <scope>NUCLEOTIDE SEQUENCE [LARGE SCALE GENOMIC DNA]</scope>
    <source>
        <strain evidence="2">SURF_26</strain>
    </source>
</reference>
<feature type="transmembrane region" description="Helical" evidence="1">
    <location>
        <begin position="51"/>
        <end position="74"/>
    </location>
</feature>
<comment type="caution">
    <text evidence="2">The sequence shown here is derived from an EMBL/GenBank/DDBJ whole genome shotgun (WGS) entry which is preliminary data.</text>
</comment>
<evidence type="ECO:0000313" key="2">
    <source>
        <dbReference type="EMBL" id="RJP62106.1"/>
    </source>
</evidence>
<gene>
    <name evidence="2" type="ORF">C4541_00380</name>
</gene>
<organism evidence="2 3">
    <name type="scientific">Candidatus Auribacter fodinae</name>
    <dbReference type="NCBI Taxonomy" id="2093366"/>
    <lineage>
        <taxon>Bacteria</taxon>
        <taxon>Pseudomonadati</taxon>
        <taxon>Candidatus Auribacterota</taxon>
        <taxon>Candidatus Auribacteria</taxon>
        <taxon>Candidatus Auribacterales</taxon>
        <taxon>Candidatus Auribacteraceae</taxon>
        <taxon>Candidatus Auribacter</taxon>
    </lineage>
</organism>
<dbReference type="AlphaFoldDB" id="A0A3A4RJT0"/>
<proteinExistence type="predicted"/>
<keyword evidence="1" id="KW-1133">Transmembrane helix</keyword>
<keyword evidence="1" id="KW-0812">Transmembrane</keyword>
<keyword evidence="1" id="KW-0472">Membrane</keyword>
<name>A0A3A4RJT0_9BACT</name>
<evidence type="ECO:0000256" key="1">
    <source>
        <dbReference type="SAM" id="Phobius"/>
    </source>
</evidence>
<dbReference type="PANTHER" id="PTHR39165">
    <property type="entry name" value="IG HYPOTHETICAL 17883"/>
    <property type="match status" value="1"/>
</dbReference>
<dbReference type="EMBL" id="QZJZ01000005">
    <property type="protein sequence ID" value="RJP62106.1"/>
    <property type="molecule type" value="Genomic_DNA"/>
</dbReference>
<feature type="transmembrane region" description="Helical" evidence="1">
    <location>
        <begin position="131"/>
        <end position="160"/>
    </location>
</feature>
<accession>A0A3A4RJT0</accession>